<dbReference type="Pfam" id="PF01979">
    <property type="entry name" value="Amidohydro_1"/>
    <property type="match status" value="1"/>
</dbReference>
<dbReference type="InterPro" id="IPR011059">
    <property type="entry name" value="Metal-dep_hydrolase_composite"/>
</dbReference>
<organism evidence="2 3">
    <name type="scientific">Halomarina rubra</name>
    <dbReference type="NCBI Taxonomy" id="2071873"/>
    <lineage>
        <taxon>Archaea</taxon>
        <taxon>Methanobacteriati</taxon>
        <taxon>Methanobacteriota</taxon>
        <taxon>Stenosarchaea group</taxon>
        <taxon>Halobacteria</taxon>
        <taxon>Halobacteriales</taxon>
        <taxon>Natronomonadaceae</taxon>
        <taxon>Halomarina</taxon>
    </lineage>
</organism>
<gene>
    <name evidence="2" type="ORF">ACFSBT_13780</name>
</gene>
<dbReference type="Gene3D" id="3.20.20.140">
    <property type="entry name" value="Metal-dependent hydrolases"/>
    <property type="match status" value="1"/>
</dbReference>
<dbReference type="InterPro" id="IPR032466">
    <property type="entry name" value="Metal_Hydrolase"/>
</dbReference>
<accession>A0ABD6AXL8</accession>
<proteinExistence type="predicted"/>
<dbReference type="PANTHER" id="PTHR43135">
    <property type="entry name" value="ALPHA-D-RIBOSE 1-METHYLPHOSPHONATE 5-TRIPHOSPHATE DIPHOSPHATASE"/>
    <property type="match status" value="1"/>
</dbReference>
<dbReference type="Gene3D" id="2.30.40.10">
    <property type="entry name" value="Urease, subunit C, domain 1"/>
    <property type="match status" value="1"/>
</dbReference>
<dbReference type="RefSeq" id="WP_250874317.1">
    <property type="nucleotide sequence ID" value="NZ_JALXFV010000007.1"/>
</dbReference>
<dbReference type="SUPFAM" id="SSF51556">
    <property type="entry name" value="Metallo-dependent hydrolases"/>
    <property type="match status" value="1"/>
</dbReference>
<comment type="caution">
    <text evidence="2">The sequence shown here is derived from an EMBL/GenBank/DDBJ whole genome shotgun (WGS) entry which is preliminary data.</text>
</comment>
<dbReference type="AlphaFoldDB" id="A0ABD6AXL8"/>
<sequence>MTYHRMRAIRTSGVYHPDREVVEGTVILVEDGRVVDVRDDVPNDATLVHDSDSYALPGLVDAHSHAPIRPGEGDQLGQMRANPVEQTVRAVENLRRDLEAGTTTMRLMGCEHGLDVHLATLERDGSLVSPRLLPTGGHLTPTAGHGMALTATDGPEAIRRRIREHVAAGAHHVKYFATGGVSSAEGSLDEAPYSTAEVEAIVDEAHRHGRHVATHAHGGTGARQAIDAGVDTIEHGAALSTDDLDALEAGESHVVGTFTILHSAEGIEAGDADSPAVMANLEAARERERETWTALLDRDVDVALGTDSMHGHLPGEVDHLLSRGASPERAIRAVTTEAARAARVVDAGHLSPGAHADVLLVADPPVDRPATLAEPRAVVKGGEVVA</sequence>
<protein>
    <submittedName>
        <fullName evidence="2">Amidohydrolase family protein</fullName>
    </submittedName>
</protein>
<dbReference type="EMBL" id="JBHUDC010000007">
    <property type="protein sequence ID" value="MFD1514347.1"/>
    <property type="molecule type" value="Genomic_DNA"/>
</dbReference>
<dbReference type="InterPro" id="IPR051781">
    <property type="entry name" value="Metallo-dep_Hydrolase"/>
</dbReference>
<dbReference type="SUPFAM" id="SSF51338">
    <property type="entry name" value="Composite domain of metallo-dependent hydrolases"/>
    <property type="match status" value="2"/>
</dbReference>
<evidence type="ECO:0000313" key="2">
    <source>
        <dbReference type="EMBL" id="MFD1514347.1"/>
    </source>
</evidence>
<evidence type="ECO:0000259" key="1">
    <source>
        <dbReference type="Pfam" id="PF01979"/>
    </source>
</evidence>
<dbReference type="InterPro" id="IPR006680">
    <property type="entry name" value="Amidohydro-rel"/>
</dbReference>
<feature type="domain" description="Amidohydrolase-related" evidence="1">
    <location>
        <begin position="54"/>
        <end position="384"/>
    </location>
</feature>
<evidence type="ECO:0000313" key="3">
    <source>
        <dbReference type="Proteomes" id="UP001597187"/>
    </source>
</evidence>
<name>A0ABD6AXL8_9EURY</name>
<dbReference type="Proteomes" id="UP001597187">
    <property type="component" value="Unassembled WGS sequence"/>
</dbReference>
<keyword evidence="3" id="KW-1185">Reference proteome</keyword>
<dbReference type="PANTHER" id="PTHR43135:SF3">
    <property type="entry name" value="ALPHA-D-RIBOSE 1-METHYLPHOSPHONATE 5-TRIPHOSPHATE DIPHOSPHATASE"/>
    <property type="match status" value="1"/>
</dbReference>
<reference evidence="2 3" key="1">
    <citation type="journal article" date="2019" name="Int. J. Syst. Evol. Microbiol.">
        <title>The Global Catalogue of Microorganisms (GCM) 10K type strain sequencing project: providing services to taxonomists for standard genome sequencing and annotation.</title>
        <authorList>
            <consortium name="The Broad Institute Genomics Platform"/>
            <consortium name="The Broad Institute Genome Sequencing Center for Infectious Disease"/>
            <person name="Wu L."/>
            <person name="Ma J."/>
        </authorList>
    </citation>
    <scope>NUCLEOTIDE SEQUENCE [LARGE SCALE GENOMIC DNA]</scope>
    <source>
        <strain evidence="2 3">CGMCC 1.12563</strain>
    </source>
</reference>